<accession>A0ABV6RKP7</accession>
<dbReference type="Pfam" id="PF09931">
    <property type="entry name" value="Phage_phiJL001_Gp84_N"/>
    <property type="match status" value="1"/>
</dbReference>
<evidence type="ECO:0000313" key="3">
    <source>
        <dbReference type="Proteomes" id="UP001589896"/>
    </source>
</evidence>
<dbReference type="Proteomes" id="UP001589896">
    <property type="component" value="Unassembled WGS sequence"/>
</dbReference>
<comment type="caution">
    <text evidence="2">The sequence shown here is derived from an EMBL/GenBank/DDBJ whole genome shotgun (WGS) entry which is preliminary data.</text>
</comment>
<organism evidence="2 3">
    <name type="scientific">Lysobacter korlensis</name>
    <dbReference type="NCBI Taxonomy" id="553636"/>
    <lineage>
        <taxon>Bacteria</taxon>
        <taxon>Pseudomonadati</taxon>
        <taxon>Pseudomonadota</taxon>
        <taxon>Gammaproteobacteria</taxon>
        <taxon>Lysobacterales</taxon>
        <taxon>Lysobacteraceae</taxon>
        <taxon>Lysobacter</taxon>
    </lineage>
</organism>
<feature type="domain" description="Bacteriophage phiJL001 Gp84 C-terminal" evidence="1">
    <location>
        <begin position="212"/>
        <end position="287"/>
    </location>
</feature>
<proteinExistence type="predicted"/>
<evidence type="ECO:0000313" key="2">
    <source>
        <dbReference type="EMBL" id="MFC0677531.1"/>
    </source>
</evidence>
<sequence>MKTIPATLQAHYDEPATTTTYLCRMQCKDGTVLGFTSLDADLTFNDGAGPVLYRADNGFRADRMQATADLAVDNTDLHGWVADTGITEQQIRAGLFDYARIRIYRVNYLDLAAGHEIIATGTAGETKFSGSKWSLEFRSLTQQLKQPISKLYSRTCRAKFGSQPVGTAGEQPTERHPCRKAWTWIAGTVTAVNATEPDRLFTDTGLTQAQHHFVPGVVEWVTGQNAGAQMEVDAFAAGAVTLTLPLAYPIAAGDTFRIRQDCDKTFSMCGARHANTLNFRGEHLIPNDGGQSMVPGAQIERA</sequence>
<dbReference type="InterPro" id="IPR018964">
    <property type="entry name" value="Phage_phiJL001_Gp84_C"/>
</dbReference>
<gene>
    <name evidence="2" type="ORF">ACFFGH_06660</name>
</gene>
<evidence type="ECO:0000259" key="1">
    <source>
        <dbReference type="Pfam" id="PF09356"/>
    </source>
</evidence>
<name>A0ABV6RKP7_9GAMM</name>
<dbReference type="InterPro" id="IPR011928">
    <property type="entry name" value="Phage_phiJL001_Gp84"/>
</dbReference>
<dbReference type="Pfam" id="PF09356">
    <property type="entry name" value="Phage_BR0599"/>
    <property type="match status" value="1"/>
</dbReference>
<protein>
    <submittedName>
        <fullName evidence="2">DUF2163 domain-containing protein</fullName>
    </submittedName>
</protein>
<dbReference type="RefSeq" id="WP_386666151.1">
    <property type="nucleotide sequence ID" value="NZ_JBHLTG010000001.1"/>
</dbReference>
<reference evidence="2 3" key="1">
    <citation type="submission" date="2024-09" db="EMBL/GenBank/DDBJ databases">
        <authorList>
            <person name="Sun Q."/>
            <person name="Mori K."/>
        </authorList>
    </citation>
    <scope>NUCLEOTIDE SEQUENCE [LARGE SCALE GENOMIC DNA]</scope>
    <source>
        <strain evidence="2 3">KCTC 23076</strain>
    </source>
</reference>
<keyword evidence="3" id="KW-1185">Reference proteome</keyword>
<dbReference type="NCBIfam" id="TIGR02218">
    <property type="entry name" value="phg_TIGR02218"/>
    <property type="match status" value="1"/>
</dbReference>
<dbReference type="EMBL" id="JBHLTG010000001">
    <property type="protein sequence ID" value="MFC0677531.1"/>
    <property type="molecule type" value="Genomic_DNA"/>
</dbReference>